<gene>
    <name evidence="3" type="ORF">GPECTOR_53g135</name>
</gene>
<name>A0A150G6Q6_GONPE</name>
<comment type="similarity">
    <text evidence="1">Belongs to the peptidase M43B family.</text>
</comment>
<organism evidence="3 4">
    <name type="scientific">Gonium pectorale</name>
    <name type="common">Green alga</name>
    <dbReference type="NCBI Taxonomy" id="33097"/>
    <lineage>
        <taxon>Eukaryota</taxon>
        <taxon>Viridiplantae</taxon>
        <taxon>Chlorophyta</taxon>
        <taxon>core chlorophytes</taxon>
        <taxon>Chlorophyceae</taxon>
        <taxon>CS clade</taxon>
        <taxon>Chlamydomonadales</taxon>
        <taxon>Volvocaceae</taxon>
        <taxon>Gonium</taxon>
    </lineage>
</organism>
<evidence type="ECO:0000256" key="1">
    <source>
        <dbReference type="ARBA" id="ARBA00008721"/>
    </source>
</evidence>
<dbReference type="Gene3D" id="3.40.390.10">
    <property type="entry name" value="Collagenase (Catalytic Domain)"/>
    <property type="match status" value="1"/>
</dbReference>
<sequence length="515" mass="55550">MGAEEDAVRRRRLQALPANLNYSMPPTNFVIASPASMPPIMLPVIFHIMLYKDTASTIGPAKYDQALAYATRMIRVTNYMSKPTNFQFFIKEVRNNPTSYPYLLLPSRTAWLNAPATACTGATCLNNKTYVSPLVWDWPRSLNVFVTSDSTSGVPLGYAYVPGSDLDPSMGHVYISWDSFSMDGSNSLASYNDGPNTLLHELFHHLGLQHPFGATNGAATTCTDSDYVIDTPASLGPITSSNFFSTAQSYCMTLFWGTYDGDWDAAYQRWSVILGIPAADMNAWADTCPTLAGYDELGNYMTYNTAVCFAGLGHFTPSQAQRAHYMTAELNPVLYAWGQYYAQNGMPPPPAASPPPEVYTNICKATRNNCACKSSWTSGGITYSFCDRLSTSSTTLRYCAAMSEDGDDDQQPAAPTTSPVRVASAASAAAPEGRSGRVQAVVAQVNARLSINANCTAVLNNATAQTALKADILTELQNILSVPSSYLTIYNLSCGSVVANYGVAFPTGATPEQGL</sequence>
<evidence type="ECO:0000313" key="4">
    <source>
        <dbReference type="Proteomes" id="UP000075714"/>
    </source>
</evidence>
<dbReference type="Proteomes" id="UP000075714">
    <property type="component" value="Unassembled WGS sequence"/>
</dbReference>
<protein>
    <submittedName>
        <fullName evidence="3">Uncharacterized protein</fullName>
    </submittedName>
</protein>
<evidence type="ECO:0000256" key="2">
    <source>
        <dbReference type="SAM" id="MobiDB-lite"/>
    </source>
</evidence>
<dbReference type="SUPFAM" id="SSF55486">
    <property type="entry name" value="Metalloproteases ('zincins'), catalytic domain"/>
    <property type="match status" value="1"/>
</dbReference>
<dbReference type="InterPro" id="IPR024079">
    <property type="entry name" value="MetalloPept_cat_dom_sf"/>
</dbReference>
<dbReference type="PANTHER" id="PTHR47466">
    <property type="match status" value="1"/>
</dbReference>
<dbReference type="GO" id="GO:0008237">
    <property type="term" value="F:metallopeptidase activity"/>
    <property type="evidence" value="ECO:0007669"/>
    <property type="project" value="InterPro"/>
</dbReference>
<reference evidence="4" key="1">
    <citation type="journal article" date="2016" name="Nat. Commun.">
        <title>The Gonium pectorale genome demonstrates co-option of cell cycle regulation during the evolution of multicellularity.</title>
        <authorList>
            <person name="Hanschen E.R."/>
            <person name="Marriage T.N."/>
            <person name="Ferris P.J."/>
            <person name="Hamaji T."/>
            <person name="Toyoda A."/>
            <person name="Fujiyama A."/>
            <person name="Neme R."/>
            <person name="Noguchi H."/>
            <person name="Minakuchi Y."/>
            <person name="Suzuki M."/>
            <person name="Kawai-Toyooka H."/>
            <person name="Smith D.R."/>
            <person name="Sparks H."/>
            <person name="Anderson J."/>
            <person name="Bakaric R."/>
            <person name="Luria V."/>
            <person name="Karger A."/>
            <person name="Kirschner M.W."/>
            <person name="Durand P.M."/>
            <person name="Michod R.E."/>
            <person name="Nozaki H."/>
            <person name="Olson B.J."/>
        </authorList>
    </citation>
    <scope>NUCLEOTIDE SEQUENCE [LARGE SCALE GENOMIC DNA]</scope>
    <source>
        <strain evidence="4">NIES-2863</strain>
    </source>
</reference>
<dbReference type="PANTHER" id="PTHR47466:SF1">
    <property type="entry name" value="METALLOPROTEASE MEP1 (AFU_ORTHOLOGUE AFUA_1G07730)-RELATED"/>
    <property type="match status" value="1"/>
</dbReference>
<accession>A0A150G6Q6</accession>
<dbReference type="AlphaFoldDB" id="A0A150G6Q6"/>
<dbReference type="OrthoDB" id="540960at2759"/>
<comment type="caution">
    <text evidence="3">The sequence shown here is derived from an EMBL/GenBank/DDBJ whole genome shotgun (WGS) entry which is preliminary data.</text>
</comment>
<keyword evidence="4" id="KW-1185">Reference proteome</keyword>
<proteinExistence type="inferred from homology"/>
<feature type="region of interest" description="Disordered" evidence="2">
    <location>
        <begin position="404"/>
        <end position="428"/>
    </location>
</feature>
<dbReference type="EMBL" id="LSYV01000054">
    <property type="protein sequence ID" value="KXZ45549.1"/>
    <property type="molecule type" value="Genomic_DNA"/>
</dbReference>
<evidence type="ECO:0000313" key="3">
    <source>
        <dbReference type="EMBL" id="KXZ45549.1"/>
    </source>
</evidence>